<dbReference type="Pfam" id="PF00112">
    <property type="entry name" value="Peptidase_C1"/>
    <property type="match status" value="1"/>
</dbReference>
<gene>
    <name evidence="8" type="ORF">GPM918_LOCUS22892</name>
    <name evidence="7" type="ORF">OVA965_LOCUS4591</name>
    <name evidence="10" type="ORF">SRO942_LOCUS22892</name>
    <name evidence="9" type="ORF">TMI583_LOCUS4589</name>
</gene>
<feature type="domain" description="Peptidase C1A papain C-terminal" evidence="6">
    <location>
        <begin position="1"/>
        <end position="194"/>
    </location>
</feature>
<dbReference type="Gene3D" id="3.90.70.10">
    <property type="entry name" value="Cysteine proteinases"/>
    <property type="match status" value="2"/>
</dbReference>
<comment type="similarity">
    <text evidence="1">Belongs to the peptidase C1 family.</text>
</comment>
<dbReference type="PRINTS" id="PR00705">
    <property type="entry name" value="PAPAIN"/>
</dbReference>
<keyword evidence="11" id="KW-1185">Reference proteome</keyword>
<dbReference type="InterPro" id="IPR000169">
    <property type="entry name" value="Pept_cys_AS"/>
</dbReference>
<proteinExistence type="inferred from homology"/>
<evidence type="ECO:0000313" key="8">
    <source>
        <dbReference type="EMBL" id="CAF1184831.1"/>
    </source>
</evidence>
<keyword evidence="5" id="KW-1015">Disulfide bond</keyword>
<dbReference type="OrthoDB" id="640249at2759"/>
<comment type="caution">
    <text evidence="8">The sequence shown here is derived from an EMBL/GenBank/DDBJ whole genome shotgun (WGS) entry which is preliminary data.</text>
</comment>
<dbReference type="InterPro" id="IPR000668">
    <property type="entry name" value="Peptidase_C1A_C"/>
</dbReference>
<dbReference type="Proteomes" id="UP000682733">
    <property type="component" value="Unassembled WGS sequence"/>
</dbReference>
<accession>A0A814VBW5</accession>
<evidence type="ECO:0000313" key="11">
    <source>
        <dbReference type="Proteomes" id="UP000663829"/>
    </source>
</evidence>
<dbReference type="EMBL" id="CAJNOK010001221">
    <property type="protein sequence ID" value="CAF0799940.1"/>
    <property type="molecule type" value="Genomic_DNA"/>
</dbReference>
<dbReference type="EMBL" id="CAJOBA010001221">
    <property type="protein sequence ID" value="CAF3583218.1"/>
    <property type="molecule type" value="Genomic_DNA"/>
</dbReference>
<dbReference type="SUPFAM" id="SSF54001">
    <property type="entry name" value="Cysteine proteinases"/>
    <property type="match status" value="1"/>
</dbReference>
<evidence type="ECO:0000313" key="7">
    <source>
        <dbReference type="EMBL" id="CAF0799940.1"/>
    </source>
</evidence>
<protein>
    <recommendedName>
        <fullName evidence="6">Peptidase C1A papain C-terminal domain-containing protein</fullName>
    </recommendedName>
</protein>
<dbReference type="EMBL" id="CAJOBC010007984">
    <property type="protein sequence ID" value="CAF3949140.1"/>
    <property type="molecule type" value="Genomic_DNA"/>
</dbReference>
<keyword evidence="2" id="KW-0645">Protease</keyword>
<keyword evidence="4" id="KW-0788">Thiol protease</keyword>
<evidence type="ECO:0000259" key="6">
    <source>
        <dbReference type="SMART" id="SM00645"/>
    </source>
</evidence>
<dbReference type="Proteomes" id="UP000681722">
    <property type="component" value="Unassembled WGS sequence"/>
</dbReference>
<reference evidence="8" key="1">
    <citation type="submission" date="2021-02" db="EMBL/GenBank/DDBJ databases">
        <authorList>
            <person name="Nowell W R."/>
        </authorList>
    </citation>
    <scope>NUCLEOTIDE SEQUENCE</scope>
</reference>
<evidence type="ECO:0000313" key="9">
    <source>
        <dbReference type="EMBL" id="CAF3583218.1"/>
    </source>
</evidence>
<evidence type="ECO:0000256" key="1">
    <source>
        <dbReference type="ARBA" id="ARBA00008455"/>
    </source>
</evidence>
<dbReference type="GO" id="GO:0008234">
    <property type="term" value="F:cysteine-type peptidase activity"/>
    <property type="evidence" value="ECO:0007669"/>
    <property type="project" value="UniProtKB-KW"/>
</dbReference>
<dbReference type="CDD" id="cd02620">
    <property type="entry name" value="Peptidase_C1A_CathepsinB"/>
    <property type="match status" value="1"/>
</dbReference>
<dbReference type="InterPro" id="IPR038765">
    <property type="entry name" value="Papain-like_cys_pep_sf"/>
</dbReference>
<evidence type="ECO:0000256" key="4">
    <source>
        <dbReference type="ARBA" id="ARBA00022807"/>
    </source>
</evidence>
<dbReference type="EMBL" id="CAJNOQ010007982">
    <property type="protein sequence ID" value="CAF1184831.1"/>
    <property type="molecule type" value="Genomic_DNA"/>
</dbReference>
<organism evidence="8 11">
    <name type="scientific">Didymodactylos carnosus</name>
    <dbReference type="NCBI Taxonomy" id="1234261"/>
    <lineage>
        <taxon>Eukaryota</taxon>
        <taxon>Metazoa</taxon>
        <taxon>Spiralia</taxon>
        <taxon>Gnathifera</taxon>
        <taxon>Rotifera</taxon>
        <taxon>Eurotatoria</taxon>
        <taxon>Bdelloidea</taxon>
        <taxon>Philodinida</taxon>
        <taxon>Philodinidae</taxon>
        <taxon>Didymodactylos</taxon>
    </lineage>
</organism>
<name>A0A814VBW5_9BILA</name>
<keyword evidence="3" id="KW-0378">Hydrolase</keyword>
<dbReference type="GO" id="GO:0006508">
    <property type="term" value="P:proteolysis"/>
    <property type="evidence" value="ECO:0007669"/>
    <property type="project" value="UniProtKB-KW"/>
</dbReference>
<dbReference type="PANTHER" id="PTHR12411">
    <property type="entry name" value="CYSTEINE PROTEASE FAMILY C1-RELATED"/>
    <property type="match status" value="1"/>
</dbReference>
<evidence type="ECO:0000256" key="5">
    <source>
        <dbReference type="ARBA" id="ARBA00023157"/>
    </source>
</evidence>
<evidence type="ECO:0000256" key="2">
    <source>
        <dbReference type="ARBA" id="ARBA00022670"/>
    </source>
</evidence>
<dbReference type="Proteomes" id="UP000663829">
    <property type="component" value="Unassembled WGS sequence"/>
</dbReference>
<dbReference type="SMART" id="SM00645">
    <property type="entry name" value="Pept_C1"/>
    <property type="match status" value="1"/>
</dbReference>
<feature type="non-terminal residue" evidence="8">
    <location>
        <position position="198"/>
    </location>
</feature>
<dbReference type="AlphaFoldDB" id="A0A814VBW5"/>
<dbReference type="PROSITE" id="PS00640">
    <property type="entry name" value="THIOL_PROTEASE_ASN"/>
    <property type="match status" value="1"/>
</dbReference>
<dbReference type="PROSITE" id="PS00139">
    <property type="entry name" value="THIOL_PROTEASE_CYS"/>
    <property type="match status" value="1"/>
</dbReference>
<evidence type="ECO:0000313" key="10">
    <source>
        <dbReference type="EMBL" id="CAF3949140.1"/>
    </source>
</evidence>
<dbReference type="Proteomes" id="UP000677228">
    <property type="component" value="Unassembled WGS sequence"/>
</dbReference>
<sequence length="198" mass="21550">EQWPDCPTIKEIRDQGSCGSCWAFGAVASKGATNAHISAEDLVDCCRLCGFGCNGGFPHQACVNKTLPPCQGEQGTPKCAKKCIDTYSIPYKDDKHFGKTVYTIKSDVKQIQTEIMTNGPVETAFTVYSGVYKHTSGQQLGGHAVKMLGWGVENNQSYWLVANSWNNDWGDNGFFKILRGKDECGIESGIVAGEPQLN</sequence>
<dbReference type="PROSITE" id="PS00639">
    <property type="entry name" value="THIOL_PROTEASE_HIS"/>
    <property type="match status" value="1"/>
</dbReference>
<evidence type="ECO:0000256" key="3">
    <source>
        <dbReference type="ARBA" id="ARBA00022801"/>
    </source>
</evidence>
<dbReference type="InterPro" id="IPR025661">
    <property type="entry name" value="Pept_asp_AS"/>
</dbReference>
<dbReference type="InterPro" id="IPR013128">
    <property type="entry name" value="Peptidase_C1A"/>
</dbReference>
<dbReference type="InterPro" id="IPR025660">
    <property type="entry name" value="Pept_his_AS"/>
</dbReference>